<dbReference type="RefSeq" id="WP_025227785.1">
    <property type="nucleotide sequence ID" value="NZ_CP007139.1"/>
</dbReference>
<gene>
    <name evidence="1" type="ORF">OP10G_0172</name>
</gene>
<keyword evidence="2" id="KW-1185">Reference proteome</keyword>
<evidence type="ECO:0000313" key="1">
    <source>
        <dbReference type="EMBL" id="AIE83540.1"/>
    </source>
</evidence>
<organism evidence="1 2">
    <name type="scientific">Fimbriimonas ginsengisoli Gsoil 348</name>
    <dbReference type="NCBI Taxonomy" id="661478"/>
    <lineage>
        <taxon>Bacteria</taxon>
        <taxon>Bacillati</taxon>
        <taxon>Armatimonadota</taxon>
        <taxon>Fimbriimonadia</taxon>
        <taxon>Fimbriimonadales</taxon>
        <taxon>Fimbriimonadaceae</taxon>
        <taxon>Fimbriimonas</taxon>
    </lineage>
</organism>
<dbReference type="EMBL" id="CP007139">
    <property type="protein sequence ID" value="AIE83540.1"/>
    <property type="molecule type" value="Genomic_DNA"/>
</dbReference>
<dbReference type="Proteomes" id="UP000027982">
    <property type="component" value="Chromosome"/>
</dbReference>
<evidence type="ECO:0000313" key="2">
    <source>
        <dbReference type="Proteomes" id="UP000027982"/>
    </source>
</evidence>
<dbReference type="KEGG" id="fgi:OP10G_0172"/>
<dbReference type="STRING" id="661478.OP10G_0172"/>
<name>A0A068NLC7_FIMGI</name>
<dbReference type="HOGENOM" id="CLU_2897544_0_0_0"/>
<dbReference type="AlphaFoldDB" id="A0A068NLC7"/>
<protein>
    <submittedName>
        <fullName evidence="1">Uncharacterized protein</fullName>
    </submittedName>
</protein>
<sequence length="62" mass="6644">MTARSIKIDAGGEGAELTIVVTGSECRCEDLQMFIAAKVREFLARPKTTGSAPRPCGCKENQ</sequence>
<accession>A0A068NLC7</accession>
<reference evidence="1 2" key="1">
    <citation type="journal article" date="2014" name="PLoS ONE">
        <title>The first complete genome sequence of the class fimbriimonadia in the phylum armatimonadetes.</title>
        <authorList>
            <person name="Hu Z.Y."/>
            <person name="Wang Y.Z."/>
            <person name="Im W.T."/>
            <person name="Wang S.Y."/>
            <person name="Zhao G.P."/>
            <person name="Zheng H.J."/>
            <person name="Quan Z.X."/>
        </authorList>
    </citation>
    <scope>NUCLEOTIDE SEQUENCE [LARGE SCALE GENOMIC DNA]</scope>
    <source>
        <strain evidence="1">Gsoil 348</strain>
    </source>
</reference>
<proteinExistence type="predicted"/>